<protein>
    <submittedName>
        <fullName evidence="2">Uncharacterized protein</fullName>
    </submittedName>
</protein>
<dbReference type="EMBL" id="UYYB01107001">
    <property type="protein sequence ID" value="VDM79984.1"/>
    <property type="molecule type" value="Genomic_DNA"/>
</dbReference>
<reference evidence="2 3" key="1">
    <citation type="submission" date="2018-11" db="EMBL/GenBank/DDBJ databases">
        <authorList>
            <consortium name="Pathogen Informatics"/>
        </authorList>
    </citation>
    <scope>NUCLEOTIDE SEQUENCE [LARGE SCALE GENOMIC DNA]</scope>
</reference>
<evidence type="ECO:0000313" key="3">
    <source>
        <dbReference type="Proteomes" id="UP000270094"/>
    </source>
</evidence>
<organism evidence="2 3">
    <name type="scientific">Strongylus vulgaris</name>
    <name type="common">Blood worm</name>
    <dbReference type="NCBI Taxonomy" id="40348"/>
    <lineage>
        <taxon>Eukaryota</taxon>
        <taxon>Metazoa</taxon>
        <taxon>Ecdysozoa</taxon>
        <taxon>Nematoda</taxon>
        <taxon>Chromadorea</taxon>
        <taxon>Rhabditida</taxon>
        <taxon>Rhabditina</taxon>
        <taxon>Rhabditomorpha</taxon>
        <taxon>Strongyloidea</taxon>
        <taxon>Strongylidae</taxon>
        <taxon>Strongylus</taxon>
    </lineage>
</organism>
<sequence length="252" mass="27945">MACLQSSCRLQHCLHPFLSLANVIHDIGIGLRRLAENSAGSVQRTRPPIWLGFIECPLYAGENNLLKELVTHSQRAWTVVPKILPIAFLRKEYCSGGSPLVGDDFFFKIIADTRALTVQGINQEGSSSGQFMKLFKSETKEKPKKAKSSETDDEDDDTLEEEQADNAVVEYEPAWLRLTNSFNDEKQHRPLKATSSSGSGTQEKPILAAGLRFAKNIYGIDKFGPSPETRAFYKSYVNAGGYKFDAAVCTCE</sequence>
<proteinExistence type="predicted"/>
<name>A0A3P7JMZ3_STRVU</name>
<dbReference type="OrthoDB" id="405996at2759"/>
<keyword evidence="3" id="KW-1185">Reference proteome</keyword>
<accession>A0A3P7JMZ3</accession>
<dbReference type="Proteomes" id="UP000270094">
    <property type="component" value="Unassembled WGS sequence"/>
</dbReference>
<feature type="region of interest" description="Disordered" evidence="1">
    <location>
        <begin position="138"/>
        <end position="164"/>
    </location>
</feature>
<evidence type="ECO:0000313" key="2">
    <source>
        <dbReference type="EMBL" id="VDM79984.1"/>
    </source>
</evidence>
<feature type="compositionally biased region" description="Acidic residues" evidence="1">
    <location>
        <begin position="151"/>
        <end position="164"/>
    </location>
</feature>
<evidence type="ECO:0000256" key="1">
    <source>
        <dbReference type="SAM" id="MobiDB-lite"/>
    </source>
</evidence>
<gene>
    <name evidence="2" type="ORF">SVUK_LOCUS14982</name>
</gene>
<dbReference type="AlphaFoldDB" id="A0A3P7JMZ3"/>